<dbReference type="EMBL" id="RXPE01000008">
    <property type="protein sequence ID" value="RTR28004.1"/>
    <property type="molecule type" value="Genomic_DNA"/>
</dbReference>
<dbReference type="GO" id="GO:0000976">
    <property type="term" value="F:transcription cis-regulatory region binding"/>
    <property type="evidence" value="ECO:0007669"/>
    <property type="project" value="TreeGrafter"/>
</dbReference>
<dbReference type="Pfam" id="PF00440">
    <property type="entry name" value="TetR_N"/>
    <property type="match status" value="1"/>
</dbReference>
<dbReference type="SUPFAM" id="SSF46689">
    <property type="entry name" value="Homeodomain-like"/>
    <property type="match status" value="1"/>
</dbReference>
<dbReference type="Proteomes" id="UP000277766">
    <property type="component" value="Unassembled WGS sequence"/>
</dbReference>
<keyword evidence="1" id="KW-0805">Transcription regulation</keyword>
<dbReference type="RefSeq" id="WP_126351780.1">
    <property type="nucleotide sequence ID" value="NZ_CP086381.1"/>
</dbReference>
<feature type="DNA-binding region" description="H-T-H motif" evidence="4">
    <location>
        <begin position="46"/>
        <end position="65"/>
    </location>
</feature>
<evidence type="ECO:0000313" key="7">
    <source>
        <dbReference type="EMBL" id="RTR28004.1"/>
    </source>
</evidence>
<keyword evidence="2 4" id="KW-0238">DNA-binding</keyword>
<dbReference type="PANTHER" id="PTHR30055:SF184">
    <property type="entry name" value="HTH-TYPE TRANSCRIPTIONAL REGULATOR ETHR"/>
    <property type="match status" value="1"/>
</dbReference>
<evidence type="ECO:0000256" key="4">
    <source>
        <dbReference type="PROSITE-ProRule" id="PRU00335"/>
    </source>
</evidence>
<accession>A0A431VXP4</accession>
<keyword evidence="3" id="KW-0804">Transcription</keyword>
<evidence type="ECO:0000256" key="2">
    <source>
        <dbReference type="ARBA" id="ARBA00023125"/>
    </source>
</evidence>
<dbReference type="PRINTS" id="PR00455">
    <property type="entry name" value="HTHTETR"/>
</dbReference>
<evidence type="ECO:0000259" key="6">
    <source>
        <dbReference type="PROSITE" id="PS50977"/>
    </source>
</evidence>
<sequence>MAPAVSKTPHHSSAHSARRLSADDRRQQILDMAAQLFIQRGFEGVRMADLAQALGTSRPTIYGYFASTEEMLSGLLEQQLDGLPERLRPYLLQGPGRFRALFGALLQERELLLLLNAGGGPLFRQKRQEFLLTVQERLNITELPRAQRHAAEQPYLALIVMELLGALSYAQLSQGELDTTQLSRHLNDFIEGGLAAVTRQT</sequence>
<dbReference type="InterPro" id="IPR001647">
    <property type="entry name" value="HTH_TetR"/>
</dbReference>
<feature type="region of interest" description="Disordered" evidence="5">
    <location>
        <begin position="1"/>
        <end position="22"/>
    </location>
</feature>
<comment type="caution">
    <text evidence="7">The sequence shown here is derived from an EMBL/GenBank/DDBJ whole genome shotgun (WGS) entry which is preliminary data.</text>
</comment>
<dbReference type="Gene3D" id="1.10.357.10">
    <property type="entry name" value="Tetracycline Repressor, domain 2"/>
    <property type="match status" value="1"/>
</dbReference>
<dbReference type="PANTHER" id="PTHR30055">
    <property type="entry name" value="HTH-TYPE TRANSCRIPTIONAL REGULATOR RUTR"/>
    <property type="match status" value="1"/>
</dbReference>
<dbReference type="InterPro" id="IPR009057">
    <property type="entry name" value="Homeodomain-like_sf"/>
</dbReference>
<protein>
    <submittedName>
        <fullName evidence="7">TetR/AcrR family transcriptional regulator</fullName>
    </submittedName>
</protein>
<dbReference type="AlphaFoldDB" id="A0A431VXP4"/>
<dbReference type="PROSITE" id="PS50977">
    <property type="entry name" value="HTH_TETR_2"/>
    <property type="match status" value="1"/>
</dbReference>
<dbReference type="InterPro" id="IPR050109">
    <property type="entry name" value="HTH-type_TetR-like_transc_reg"/>
</dbReference>
<evidence type="ECO:0000256" key="1">
    <source>
        <dbReference type="ARBA" id="ARBA00023015"/>
    </source>
</evidence>
<feature type="domain" description="HTH tetR-type" evidence="6">
    <location>
        <begin position="23"/>
        <end position="83"/>
    </location>
</feature>
<reference evidence="7 8" key="1">
    <citation type="submission" date="2018-12" db="EMBL/GenBank/DDBJ databases">
        <title>Deinococcus radiophilus ATCC 27603 genome sequencing and assembly.</title>
        <authorList>
            <person name="Maclea K.S."/>
            <person name="Maynard C.R."/>
        </authorList>
    </citation>
    <scope>NUCLEOTIDE SEQUENCE [LARGE SCALE GENOMIC DNA]</scope>
    <source>
        <strain evidence="7 8">ATCC 27603</strain>
    </source>
</reference>
<evidence type="ECO:0000256" key="5">
    <source>
        <dbReference type="SAM" id="MobiDB-lite"/>
    </source>
</evidence>
<evidence type="ECO:0000313" key="8">
    <source>
        <dbReference type="Proteomes" id="UP000277766"/>
    </source>
</evidence>
<evidence type="ECO:0000256" key="3">
    <source>
        <dbReference type="ARBA" id="ARBA00023163"/>
    </source>
</evidence>
<gene>
    <name evidence="7" type="ORF">EJ104_05610</name>
</gene>
<name>A0A431VXP4_9DEIO</name>
<organism evidence="7 8">
    <name type="scientific">Deinococcus radiophilus</name>
    <dbReference type="NCBI Taxonomy" id="32062"/>
    <lineage>
        <taxon>Bacteria</taxon>
        <taxon>Thermotogati</taxon>
        <taxon>Deinococcota</taxon>
        <taxon>Deinococci</taxon>
        <taxon>Deinococcales</taxon>
        <taxon>Deinococcaceae</taxon>
        <taxon>Deinococcus</taxon>
    </lineage>
</organism>
<feature type="compositionally biased region" description="Basic residues" evidence="5">
    <location>
        <begin position="8"/>
        <end position="18"/>
    </location>
</feature>
<keyword evidence="8" id="KW-1185">Reference proteome</keyword>
<dbReference type="FunFam" id="1.10.10.60:FF:000141">
    <property type="entry name" value="TetR family transcriptional regulator"/>
    <property type="match status" value="1"/>
</dbReference>
<proteinExistence type="predicted"/>
<dbReference type="OrthoDB" id="9815924at2"/>
<dbReference type="GO" id="GO:0003700">
    <property type="term" value="F:DNA-binding transcription factor activity"/>
    <property type="evidence" value="ECO:0007669"/>
    <property type="project" value="TreeGrafter"/>
</dbReference>